<dbReference type="Gene3D" id="2.60.40.10">
    <property type="entry name" value="Immunoglobulins"/>
    <property type="match status" value="1"/>
</dbReference>
<protein>
    <recommendedName>
        <fullName evidence="3">SLH domain-containing protein</fullName>
    </recommendedName>
</protein>
<dbReference type="InterPro" id="IPR052177">
    <property type="entry name" value="Divisome_Glycosyl_Hydrolase"/>
</dbReference>
<evidence type="ECO:0000313" key="4">
    <source>
        <dbReference type="EMBL" id="PHG56656.1"/>
    </source>
</evidence>
<dbReference type="Pfam" id="PF02638">
    <property type="entry name" value="GHL10"/>
    <property type="match status" value="1"/>
</dbReference>
<dbReference type="InterPro" id="IPR013783">
    <property type="entry name" value="Ig-like_fold"/>
</dbReference>
<dbReference type="PANTHER" id="PTHR43405">
    <property type="entry name" value="GLYCOSYL HYDROLASE DIGH"/>
    <property type="match status" value="1"/>
</dbReference>
<dbReference type="InterPro" id="IPR001119">
    <property type="entry name" value="SLH_dom"/>
</dbReference>
<dbReference type="InterPro" id="IPR003790">
    <property type="entry name" value="GHL10"/>
</dbReference>
<proteinExistence type="predicted"/>
<accession>A0A2C5PD63</accession>
<evidence type="ECO:0000256" key="2">
    <source>
        <dbReference type="SAM" id="SignalP"/>
    </source>
</evidence>
<keyword evidence="1 2" id="KW-0732">Signal</keyword>
<dbReference type="AlphaFoldDB" id="A0A2C5PD63"/>
<dbReference type="InterPro" id="IPR017853">
    <property type="entry name" value="GH"/>
</dbReference>
<feature type="chain" id="PRO_5012044482" description="SLH domain-containing protein" evidence="2">
    <location>
        <begin position="34"/>
        <end position="690"/>
    </location>
</feature>
<gene>
    <name evidence="4" type="ORF">COI65_25510</name>
</gene>
<dbReference type="SUPFAM" id="SSF49265">
    <property type="entry name" value="Fibronectin type III"/>
    <property type="match status" value="1"/>
</dbReference>
<dbReference type="Gene3D" id="3.20.20.80">
    <property type="entry name" value="Glycosidases"/>
    <property type="match status" value="1"/>
</dbReference>
<dbReference type="Proteomes" id="UP000222503">
    <property type="component" value="Unassembled WGS sequence"/>
</dbReference>
<dbReference type="Pfam" id="PF00395">
    <property type="entry name" value="SLH"/>
    <property type="match status" value="3"/>
</dbReference>
<dbReference type="SUPFAM" id="SSF51445">
    <property type="entry name" value="(Trans)glycosidases"/>
    <property type="match status" value="1"/>
</dbReference>
<dbReference type="InterPro" id="IPR036116">
    <property type="entry name" value="FN3_sf"/>
</dbReference>
<name>A0A2C5PD63_9BACI</name>
<feature type="domain" description="SLH" evidence="3">
    <location>
        <begin position="510"/>
        <end position="573"/>
    </location>
</feature>
<organism evidence="4 5">
    <name type="scientific">Bacillus wiedmannii</name>
    <dbReference type="NCBI Taxonomy" id="1890302"/>
    <lineage>
        <taxon>Bacteria</taxon>
        <taxon>Bacillati</taxon>
        <taxon>Bacillota</taxon>
        <taxon>Bacilli</taxon>
        <taxon>Bacillales</taxon>
        <taxon>Bacillaceae</taxon>
        <taxon>Bacillus</taxon>
        <taxon>Bacillus cereus group</taxon>
    </lineage>
</organism>
<dbReference type="RefSeq" id="WP_098155545.1">
    <property type="nucleotide sequence ID" value="NZ_NUDB01000012.1"/>
</dbReference>
<reference evidence="4 5" key="1">
    <citation type="submission" date="2017-09" db="EMBL/GenBank/DDBJ databases">
        <title>Large-scale bioinformatics analysis of Bacillus genomes uncovers conserved roles of natural products in bacterial physiology.</title>
        <authorList>
            <consortium name="Agbiome Team Llc"/>
            <person name="Bleich R.M."/>
            <person name="Grubbs K.J."/>
            <person name="Santa Maria K.C."/>
            <person name="Allen S.E."/>
            <person name="Farag S."/>
            <person name="Shank E.A."/>
            <person name="Bowers A."/>
        </authorList>
    </citation>
    <scope>NUCLEOTIDE SEQUENCE [LARGE SCALE GENOMIC DNA]</scope>
    <source>
        <strain evidence="4 5">AFS029838</strain>
    </source>
</reference>
<feature type="signal peptide" evidence="2">
    <location>
        <begin position="1"/>
        <end position="33"/>
    </location>
</feature>
<dbReference type="EMBL" id="NUUQ01000063">
    <property type="protein sequence ID" value="PHG56656.1"/>
    <property type="molecule type" value="Genomic_DNA"/>
</dbReference>
<evidence type="ECO:0000259" key="3">
    <source>
        <dbReference type="PROSITE" id="PS51272"/>
    </source>
</evidence>
<dbReference type="PROSITE" id="PS51272">
    <property type="entry name" value="SLH"/>
    <property type="match status" value="2"/>
</dbReference>
<dbReference type="PANTHER" id="PTHR43405:SF1">
    <property type="entry name" value="GLYCOSYL HYDROLASE DIGH"/>
    <property type="match status" value="1"/>
</dbReference>
<evidence type="ECO:0000313" key="5">
    <source>
        <dbReference type="Proteomes" id="UP000222503"/>
    </source>
</evidence>
<evidence type="ECO:0000256" key="1">
    <source>
        <dbReference type="ARBA" id="ARBA00022729"/>
    </source>
</evidence>
<sequence>MSVKKLMSRKIVQSLFTLSLLLALIIPASSTEAAEQQTQHKKRELRAVWIATVFNIDWPVKGASADEQKKHFISILDDVKSMGMNAVVVQVRPTSDAFYPSKYGPWSEYLTGTQGRDPGYDPLAFMVEEAHKRNLEFHAWVNPYRITTTHQDVNKLAANHPAKQNPDWVVKHGKQLLYNPGIPAVRDYVKNSVLEIVKNYDVDAIHMDDYFYPYADAKSFNDTIAYETYGKGKNKDDWRRENVNTLVRDLSTSIKQTKSHVKFGISPFGIWRNQQNDIQGSATKGLSAYDAIYADSRLWLHKEWVDYLTPQVYWSRSLKVANYDVLTKWWNNEAQGTRTHLYIGQAAYNINNSWDKAWENPDEMINQLALNSTLSNIKGSMFFSYKDLKKNVLGIKEQLRANAYKYPALVPTMPWLDNAAPSNPSEISVTDGSNGATISWNNNAGKEAAYFVVYRFKKGQHVDVNDSSAIVTTIRNNGSKAQSYVDKVVTNSSDYIYAVSAVDRLHNESELIEVKDDITGGWYEHEIRELSKKGIMAGDGKGTFWPNRLVTRGEFATLVARSLRLPAGQSQFSDLNLAHPSLRDGINRTAGAGIILGRGNNIFAPNDTITREEVVIMIDRALQQKGVIGSLGQVPFTDQDSTYDKNALQRLYNLGVAKGNEENQFLPKGTATRAEAAAFINRMLKCIGSN</sequence>
<comment type="caution">
    <text evidence="4">The sequence shown here is derived from an EMBL/GenBank/DDBJ whole genome shotgun (WGS) entry which is preliminary data.</text>
</comment>
<feature type="domain" description="SLH" evidence="3">
    <location>
        <begin position="631"/>
        <end position="690"/>
    </location>
</feature>